<evidence type="ECO:0000313" key="8">
    <source>
        <dbReference type="Proteomes" id="UP000229730"/>
    </source>
</evidence>
<keyword evidence="5" id="KW-0326">Glycosidase</keyword>
<dbReference type="InParanoid" id="A0A2G4YN27"/>
<sequence>MARPVILDCTGTAMTSDEAAVFRDLDPFGFILFARNCENPDQLRKLTDAMKNAVGREDVPILIDQEGGRVCRLPDSHWRRPPSAGTLRALYDLDAETGLEAIKVNARLMAEDLREMGITVDCYPPLDLRLPGADAIIGDRSFGAEPDIVSLLAAAACEGLMAGGVIPVIKHIPGHGRATVDSHLDLPTVDTSLEVMRATDFAPFKALKDMPLAMTAHITYDAIDAQLPATLSEQVIRRVIREEIGFTGVLISDDITMKALKGDPGDLAKQALRAGCDVVLHCNAPLQERRDVLESLYDFNVVNKSWIDQLFQHRSEVLPIDRKEITRWLNDKLAPVL</sequence>
<dbReference type="InterPro" id="IPR036962">
    <property type="entry name" value="Glyco_hydro_3_N_sf"/>
</dbReference>
<evidence type="ECO:0000313" key="7">
    <source>
        <dbReference type="EMBL" id="PHZ83693.1"/>
    </source>
</evidence>
<dbReference type="EC" id="3.2.1.52" evidence="3"/>
<proteinExistence type="inferred from homology"/>
<dbReference type="InterPro" id="IPR050226">
    <property type="entry name" value="NagZ_Beta-hexosaminidase"/>
</dbReference>
<dbReference type="SUPFAM" id="SSF51445">
    <property type="entry name" value="(Trans)glycosidases"/>
    <property type="match status" value="1"/>
</dbReference>
<gene>
    <name evidence="7" type="ORF">CRD36_15060</name>
</gene>
<evidence type="ECO:0000256" key="3">
    <source>
        <dbReference type="ARBA" id="ARBA00012663"/>
    </source>
</evidence>
<dbReference type="GO" id="GO:0004563">
    <property type="term" value="F:beta-N-acetylhexosaminidase activity"/>
    <property type="evidence" value="ECO:0007669"/>
    <property type="project" value="UniProtKB-EC"/>
</dbReference>
<dbReference type="InterPro" id="IPR001764">
    <property type="entry name" value="Glyco_hydro_3_N"/>
</dbReference>
<dbReference type="InterPro" id="IPR019800">
    <property type="entry name" value="Glyco_hydro_3_AS"/>
</dbReference>
<comment type="caution">
    <text evidence="7">The sequence shown here is derived from an EMBL/GenBank/DDBJ whole genome shotgun (WGS) entry which is preliminary data.</text>
</comment>
<dbReference type="NCBIfam" id="NF003740">
    <property type="entry name" value="PRK05337.1"/>
    <property type="match status" value="1"/>
</dbReference>
<dbReference type="Proteomes" id="UP000229730">
    <property type="component" value="Unassembled WGS sequence"/>
</dbReference>
<keyword evidence="4" id="KW-0378">Hydrolase</keyword>
<organism evidence="7 8">
    <name type="scientific">Paremcibacter congregatus</name>
    <dbReference type="NCBI Taxonomy" id="2043170"/>
    <lineage>
        <taxon>Bacteria</taxon>
        <taxon>Pseudomonadati</taxon>
        <taxon>Pseudomonadota</taxon>
        <taxon>Alphaproteobacteria</taxon>
        <taxon>Emcibacterales</taxon>
        <taxon>Emcibacteraceae</taxon>
        <taxon>Paremcibacter</taxon>
    </lineage>
</organism>
<dbReference type="PROSITE" id="PS00775">
    <property type="entry name" value="GLYCOSYL_HYDROL_F3"/>
    <property type="match status" value="1"/>
</dbReference>
<keyword evidence="8" id="KW-1185">Reference proteome</keyword>
<comment type="similarity">
    <text evidence="2">Belongs to the glycosyl hydrolase 3 family.</text>
</comment>
<dbReference type="RefSeq" id="WP_099474727.1">
    <property type="nucleotide sequence ID" value="NZ_CP041025.1"/>
</dbReference>
<dbReference type="GO" id="GO:0005975">
    <property type="term" value="P:carbohydrate metabolic process"/>
    <property type="evidence" value="ECO:0007669"/>
    <property type="project" value="InterPro"/>
</dbReference>
<evidence type="ECO:0000256" key="1">
    <source>
        <dbReference type="ARBA" id="ARBA00001231"/>
    </source>
</evidence>
<reference evidence="7 8" key="1">
    <citation type="submission" date="2017-10" db="EMBL/GenBank/DDBJ databases">
        <title>Frigbacter circumglobatus gen. nov. sp. nov., isolated from sediment cultured in situ.</title>
        <authorList>
            <person name="Zhao Z."/>
        </authorList>
    </citation>
    <scope>NUCLEOTIDE SEQUENCE [LARGE SCALE GENOMIC DNA]</scope>
    <source>
        <strain evidence="7 8">ZYL</strain>
    </source>
</reference>
<comment type="catalytic activity">
    <reaction evidence="1">
        <text>Hydrolysis of terminal non-reducing N-acetyl-D-hexosamine residues in N-acetyl-beta-D-hexosaminides.</text>
        <dbReference type="EC" id="3.2.1.52"/>
    </reaction>
</comment>
<name>A0A2G4YN27_9PROT</name>
<dbReference type="OrthoDB" id="9786661at2"/>
<dbReference type="PANTHER" id="PTHR30480">
    <property type="entry name" value="BETA-HEXOSAMINIDASE-RELATED"/>
    <property type="match status" value="1"/>
</dbReference>
<evidence type="ECO:0000256" key="5">
    <source>
        <dbReference type="ARBA" id="ARBA00023295"/>
    </source>
</evidence>
<dbReference type="EMBL" id="PDEM01000031">
    <property type="protein sequence ID" value="PHZ83693.1"/>
    <property type="molecule type" value="Genomic_DNA"/>
</dbReference>
<accession>A0A2G4YN27</accession>
<evidence type="ECO:0000256" key="4">
    <source>
        <dbReference type="ARBA" id="ARBA00022801"/>
    </source>
</evidence>
<dbReference type="GO" id="GO:0009254">
    <property type="term" value="P:peptidoglycan turnover"/>
    <property type="evidence" value="ECO:0007669"/>
    <property type="project" value="TreeGrafter"/>
</dbReference>
<evidence type="ECO:0000259" key="6">
    <source>
        <dbReference type="Pfam" id="PF00933"/>
    </source>
</evidence>
<dbReference type="PANTHER" id="PTHR30480:SF13">
    <property type="entry name" value="BETA-HEXOSAMINIDASE"/>
    <property type="match status" value="1"/>
</dbReference>
<evidence type="ECO:0000256" key="2">
    <source>
        <dbReference type="ARBA" id="ARBA00005336"/>
    </source>
</evidence>
<protein>
    <recommendedName>
        <fullName evidence="3">beta-N-acetylhexosaminidase</fullName>
        <ecNumber evidence="3">3.2.1.52</ecNumber>
    </recommendedName>
</protein>
<dbReference type="FunCoup" id="A0A2G4YN27">
    <property type="interactions" value="328"/>
</dbReference>
<dbReference type="AlphaFoldDB" id="A0A2G4YN27"/>
<dbReference type="InterPro" id="IPR017853">
    <property type="entry name" value="GH"/>
</dbReference>
<dbReference type="Pfam" id="PF00933">
    <property type="entry name" value="Glyco_hydro_3"/>
    <property type="match status" value="1"/>
</dbReference>
<feature type="domain" description="Glycoside hydrolase family 3 N-terminal" evidence="6">
    <location>
        <begin position="14"/>
        <end position="297"/>
    </location>
</feature>
<dbReference type="Gene3D" id="3.20.20.300">
    <property type="entry name" value="Glycoside hydrolase, family 3, N-terminal domain"/>
    <property type="match status" value="1"/>
</dbReference>